<dbReference type="EMBL" id="ACZI02000001">
    <property type="protein sequence ID" value="ERG69365.1"/>
    <property type="molecule type" value="Genomic_DNA"/>
</dbReference>
<protein>
    <submittedName>
        <fullName evidence="2">Uncharacterized protein</fullName>
    </submittedName>
</protein>
<dbReference type="RefSeq" id="WP_021029857.1">
    <property type="nucleotide sequence ID" value="NZ_KI391953.1"/>
</dbReference>
<evidence type="ECO:0000313" key="2">
    <source>
        <dbReference type="EMBL" id="ERG69365.1"/>
    </source>
</evidence>
<dbReference type="Proteomes" id="UP000004816">
    <property type="component" value="Unassembled WGS sequence"/>
</dbReference>
<dbReference type="AlphaFoldDB" id="U1M2M5"/>
<keyword evidence="1" id="KW-0732">Signal</keyword>
<proteinExistence type="predicted"/>
<feature type="chain" id="PRO_5004615007" evidence="1">
    <location>
        <begin position="24"/>
        <end position="47"/>
    </location>
</feature>
<evidence type="ECO:0000313" key="3">
    <source>
        <dbReference type="Proteomes" id="UP000004816"/>
    </source>
</evidence>
<comment type="caution">
    <text evidence="2">The sequence shown here is derived from an EMBL/GenBank/DDBJ whole genome shotgun (WGS) entry which is preliminary data.</text>
</comment>
<reference evidence="2 3" key="1">
    <citation type="journal article" date="2011" name="Stand. Genomic Sci.">
        <title>High quality draft genome sequence of Segniliparus rugosus CDC 945(T)= (ATCC BAA-974(T)).</title>
        <authorList>
            <person name="Earl A.M."/>
            <person name="Desjardins C.A."/>
            <person name="Fitzgerald M.G."/>
            <person name="Arachchi H.M."/>
            <person name="Zeng Q."/>
            <person name="Mehta T."/>
            <person name="Griggs A."/>
            <person name="Birren B.W."/>
            <person name="Toney N.C."/>
            <person name="Carr J."/>
            <person name="Posey J."/>
            <person name="Butler W.R."/>
        </authorList>
    </citation>
    <scope>NUCLEOTIDE SEQUENCE [LARGE SCALE GENOMIC DNA]</scope>
    <source>
        <strain evidence="3">ATCC BAA-974 / DSM 45345 / CCUG 50838 / CIP 108380 / JCM 13579 / CDC 945</strain>
    </source>
</reference>
<feature type="signal peptide" evidence="1">
    <location>
        <begin position="1"/>
        <end position="23"/>
    </location>
</feature>
<evidence type="ECO:0000256" key="1">
    <source>
        <dbReference type="SAM" id="SignalP"/>
    </source>
</evidence>
<dbReference type="HOGENOM" id="CLU_3173054_0_0_11"/>
<keyword evidence="3" id="KW-1185">Reference proteome</keyword>
<organism evidence="2 3">
    <name type="scientific">Segniliparus rugosus (strain ATCC BAA-974 / DSM 45345 / CCUG 50838 / CIP 108380 / JCM 13579 / CDC 945)</name>
    <dbReference type="NCBI Taxonomy" id="679197"/>
    <lineage>
        <taxon>Bacteria</taxon>
        <taxon>Bacillati</taxon>
        <taxon>Actinomycetota</taxon>
        <taxon>Actinomycetes</taxon>
        <taxon>Mycobacteriales</taxon>
        <taxon>Segniliparaceae</taxon>
        <taxon>Segniliparus</taxon>
    </lineage>
</organism>
<sequence length="47" mass="5078">MKLFAQLACVVASLGLGSQQAQAEPLDPDRTVIEVPQRPYEIHGSGR</sequence>
<gene>
    <name evidence="2" type="ORF">HMPREF9336_04061</name>
</gene>
<accession>U1M2M5</accession>
<name>U1M2M5_SEGRC</name>